<feature type="transmembrane region" description="Helical" evidence="1">
    <location>
        <begin position="64"/>
        <end position="88"/>
    </location>
</feature>
<dbReference type="Proteomes" id="UP000298781">
    <property type="component" value="Chromosome"/>
</dbReference>
<dbReference type="OrthoDB" id="8480020at2"/>
<dbReference type="RefSeq" id="WP_136961446.1">
    <property type="nucleotide sequence ID" value="NZ_CP039690.1"/>
</dbReference>
<dbReference type="EMBL" id="CP039690">
    <property type="protein sequence ID" value="QCI66000.1"/>
    <property type="molecule type" value="Genomic_DNA"/>
</dbReference>
<feature type="transmembrane region" description="Helical" evidence="1">
    <location>
        <begin position="166"/>
        <end position="184"/>
    </location>
</feature>
<name>A0A4D7B6U1_9HYPH</name>
<keyword evidence="1" id="KW-1133">Transmembrane helix</keyword>
<feature type="transmembrane region" description="Helical" evidence="1">
    <location>
        <begin position="138"/>
        <end position="157"/>
    </location>
</feature>
<evidence type="ECO:0000313" key="3">
    <source>
        <dbReference type="Proteomes" id="UP000298781"/>
    </source>
</evidence>
<feature type="transmembrane region" description="Helical" evidence="1">
    <location>
        <begin position="22"/>
        <end position="44"/>
    </location>
</feature>
<dbReference type="KEGG" id="pstg:E8M01_18360"/>
<feature type="transmembrane region" description="Helical" evidence="1">
    <location>
        <begin position="109"/>
        <end position="132"/>
    </location>
</feature>
<keyword evidence="1" id="KW-0472">Membrane</keyword>
<evidence type="ECO:0000256" key="1">
    <source>
        <dbReference type="SAM" id="Phobius"/>
    </source>
</evidence>
<sequence length="185" mass="19243">MALEDPAVPPAAFNRDLALIDVARVIVTAALTIGSVLLTAFGFVERMIGIEKIATDRRYALLALMPGAAALAFLASARSLGAIYDVTVPARRVSTLKRMLLRAGDLSGAYGLFALVISALVGVATVIAVALFVDLKLLAVSVVAGVVAFLISILGMLTRSSPGRKVTDLVLVLAIVALMLLDLVT</sequence>
<protein>
    <submittedName>
        <fullName evidence="2">Uncharacterized protein</fullName>
    </submittedName>
</protein>
<evidence type="ECO:0000313" key="2">
    <source>
        <dbReference type="EMBL" id="QCI66000.1"/>
    </source>
</evidence>
<accession>A0A4D7B6U1</accession>
<organism evidence="2 3">
    <name type="scientific">Phreatobacter stygius</name>
    <dbReference type="NCBI Taxonomy" id="1940610"/>
    <lineage>
        <taxon>Bacteria</taxon>
        <taxon>Pseudomonadati</taxon>
        <taxon>Pseudomonadota</taxon>
        <taxon>Alphaproteobacteria</taxon>
        <taxon>Hyphomicrobiales</taxon>
        <taxon>Phreatobacteraceae</taxon>
        <taxon>Phreatobacter</taxon>
    </lineage>
</organism>
<gene>
    <name evidence="2" type="ORF">E8M01_18360</name>
</gene>
<dbReference type="AlphaFoldDB" id="A0A4D7B6U1"/>
<keyword evidence="3" id="KW-1185">Reference proteome</keyword>
<proteinExistence type="predicted"/>
<keyword evidence="1" id="KW-0812">Transmembrane</keyword>
<reference evidence="2 3" key="1">
    <citation type="submission" date="2019-04" db="EMBL/GenBank/DDBJ databases">
        <title>Phreatobacter aquaticus sp. nov.</title>
        <authorList>
            <person name="Choi A."/>
        </authorList>
    </citation>
    <scope>NUCLEOTIDE SEQUENCE [LARGE SCALE GENOMIC DNA]</scope>
    <source>
        <strain evidence="2 3">KCTC 52518</strain>
    </source>
</reference>